<reference evidence="2" key="1">
    <citation type="journal article" date="2021" name="PeerJ">
        <title>Extensive microbial diversity within the chicken gut microbiome revealed by metagenomics and culture.</title>
        <authorList>
            <person name="Gilroy R."/>
            <person name="Ravi A."/>
            <person name="Getino M."/>
            <person name="Pursley I."/>
            <person name="Horton D.L."/>
            <person name="Alikhan N.F."/>
            <person name="Baker D."/>
            <person name="Gharbi K."/>
            <person name="Hall N."/>
            <person name="Watson M."/>
            <person name="Adriaenssens E.M."/>
            <person name="Foster-Nyarko E."/>
            <person name="Jarju S."/>
            <person name="Secka A."/>
            <person name="Antonio M."/>
            <person name="Oren A."/>
            <person name="Chaudhuri R.R."/>
            <person name="La Ragione R."/>
            <person name="Hildebrand F."/>
            <person name="Pallen M.J."/>
        </authorList>
    </citation>
    <scope>NUCLEOTIDE SEQUENCE</scope>
    <source>
        <strain evidence="2">ChiBcec15-3976</strain>
    </source>
</reference>
<comment type="caution">
    <text evidence="2">The sequence shown here is derived from an EMBL/GenBank/DDBJ whole genome shotgun (WGS) entry which is preliminary data.</text>
</comment>
<feature type="transmembrane region" description="Helical" evidence="1">
    <location>
        <begin position="156"/>
        <end position="179"/>
    </location>
</feature>
<feature type="transmembrane region" description="Helical" evidence="1">
    <location>
        <begin position="234"/>
        <end position="256"/>
    </location>
</feature>
<keyword evidence="1" id="KW-1133">Transmembrane helix</keyword>
<gene>
    <name evidence="2" type="ORF">H9910_00715</name>
</gene>
<evidence type="ECO:0000313" key="3">
    <source>
        <dbReference type="Proteomes" id="UP000823909"/>
    </source>
</evidence>
<reference evidence="2" key="2">
    <citation type="submission" date="2021-04" db="EMBL/GenBank/DDBJ databases">
        <authorList>
            <person name="Gilroy R."/>
        </authorList>
    </citation>
    <scope>NUCLEOTIDE SEQUENCE</scope>
    <source>
        <strain evidence="2">ChiBcec15-3976</strain>
    </source>
</reference>
<sequence length="268" mass="30034">MLGKLIKYDLNSSGKLFLLLHGIFLIFCVFIRFIYMNRLDLIAPVDEKMLVVSLLLFFTLFTVFVSALMFYTQMQIAFRYYRNLFSREGYLSWTLPVSGIQHLWAKIISGCIFMAADTLIVAAGILILATGKNIRDAYSLIANETTRELGMTLGEFSLMLLILCLASCICSVVMVYFCINIGQLFPGHRVLCAVAAYFITSTVIQIGSLIILFISGYFPGYEFFAAEGATAADFMIRIYAISGGISIVVTVAMYIATHYMMKKKINLI</sequence>
<dbReference type="AlphaFoldDB" id="A0A9D2U522"/>
<feature type="transmembrane region" description="Helical" evidence="1">
    <location>
        <begin position="50"/>
        <end position="72"/>
    </location>
</feature>
<proteinExistence type="predicted"/>
<evidence type="ECO:0000256" key="1">
    <source>
        <dbReference type="SAM" id="Phobius"/>
    </source>
</evidence>
<name>A0A9D2U522_9FIRM</name>
<keyword evidence="1" id="KW-0472">Membrane</keyword>
<keyword evidence="1" id="KW-0812">Transmembrane</keyword>
<feature type="transmembrane region" description="Helical" evidence="1">
    <location>
        <begin position="107"/>
        <end position="129"/>
    </location>
</feature>
<evidence type="ECO:0000313" key="2">
    <source>
        <dbReference type="EMBL" id="HJD41521.1"/>
    </source>
</evidence>
<dbReference type="EMBL" id="DWUU01000007">
    <property type="protein sequence ID" value="HJD41521.1"/>
    <property type="molecule type" value="Genomic_DNA"/>
</dbReference>
<feature type="transmembrane region" description="Helical" evidence="1">
    <location>
        <begin position="191"/>
        <end position="214"/>
    </location>
</feature>
<accession>A0A9D2U522</accession>
<feature type="transmembrane region" description="Helical" evidence="1">
    <location>
        <begin position="16"/>
        <end position="35"/>
    </location>
</feature>
<dbReference type="Proteomes" id="UP000823909">
    <property type="component" value="Unassembled WGS sequence"/>
</dbReference>
<protein>
    <submittedName>
        <fullName evidence="2">Uncharacterized protein</fullName>
    </submittedName>
</protein>
<organism evidence="2 3">
    <name type="scientific">Candidatus Mediterraneibacter quadrami</name>
    <dbReference type="NCBI Taxonomy" id="2838684"/>
    <lineage>
        <taxon>Bacteria</taxon>
        <taxon>Bacillati</taxon>
        <taxon>Bacillota</taxon>
        <taxon>Clostridia</taxon>
        <taxon>Lachnospirales</taxon>
        <taxon>Lachnospiraceae</taxon>
        <taxon>Mediterraneibacter</taxon>
    </lineage>
</organism>